<dbReference type="PANTHER" id="PTHR21139:SF2">
    <property type="entry name" value="TRIOSEPHOSPHATE ISOMERASE"/>
    <property type="match status" value="1"/>
</dbReference>
<dbReference type="NCBIfam" id="TIGR00419">
    <property type="entry name" value="tim"/>
    <property type="match status" value="1"/>
</dbReference>
<evidence type="ECO:0000256" key="3">
    <source>
        <dbReference type="ARBA" id="ARBA00023235"/>
    </source>
</evidence>
<dbReference type="CDD" id="cd00311">
    <property type="entry name" value="TIM"/>
    <property type="match status" value="1"/>
</dbReference>
<dbReference type="PANTHER" id="PTHR21139">
    <property type="entry name" value="TRIOSEPHOSPHATE ISOMERASE"/>
    <property type="match status" value="1"/>
</dbReference>
<dbReference type="GO" id="GO:0016853">
    <property type="term" value="F:isomerase activity"/>
    <property type="evidence" value="ECO:0007669"/>
    <property type="project" value="UniProtKB-KW"/>
</dbReference>
<dbReference type="InterPro" id="IPR035990">
    <property type="entry name" value="TIM_sf"/>
</dbReference>
<evidence type="ECO:0000313" key="6">
    <source>
        <dbReference type="Proteomes" id="UP001363151"/>
    </source>
</evidence>
<evidence type="ECO:0000313" key="5">
    <source>
        <dbReference type="EMBL" id="KAK7250017.1"/>
    </source>
</evidence>
<organism evidence="5 6">
    <name type="scientific">Aureococcus anophagefferens</name>
    <name type="common">Harmful bloom alga</name>
    <dbReference type="NCBI Taxonomy" id="44056"/>
    <lineage>
        <taxon>Eukaryota</taxon>
        <taxon>Sar</taxon>
        <taxon>Stramenopiles</taxon>
        <taxon>Ochrophyta</taxon>
        <taxon>Pelagophyceae</taxon>
        <taxon>Pelagomonadales</taxon>
        <taxon>Pelagomonadaceae</taxon>
        <taxon>Aureococcus</taxon>
    </lineage>
</organism>
<comment type="caution">
    <text evidence="5">The sequence shown here is derived from an EMBL/GenBank/DDBJ whole genome shotgun (WGS) entry which is preliminary data.</text>
</comment>
<dbReference type="InterPro" id="IPR022896">
    <property type="entry name" value="TrioseP_Isoase_bac/euk"/>
</dbReference>
<proteinExistence type="inferred from homology"/>
<evidence type="ECO:0000256" key="4">
    <source>
        <dbReference type="RuleBase" id="RU363013"/>
    </source>
</evidence>
<evidence type="ECO:0000256" key="1">
    <source>
        <dbReference type="ARBA" id="ARBA00007422"/>
    </source>
</evidence>
<evidence type="ECO:0000256" key="2">
    <source>
        <dbReference type="ARBA" id="ARBA00011738"/>
    </source>
</evidence>
<dbReference type="EMBL" id="JBBJCI010000038">
    <property type="protein sequence ID" value="KAK7250017.1"/>
    <property type="molecule type" value="Genomic_DNA"/>
</dbReference>
<dbReference type="PROSITE" id="PS00171">
    <property type="entry name" value="TIM_1"/>
    <property type="match status" value="1"/>
</dbReference>
<comment type="similarity">
    <text evidence="1 4">Belongs to the triosephosphate isomerase family.</text>
</comment>
<keyword evidence="4" id="KW-0312">Gluconeogenesis</keyword>
<comment type="pathway">
    <text evidence="4">Carbohydrate degradation; glycolysis; D-glyceraldehyde 3-phosphate from glycerone phosphate: step 1/1.</text>
</comment>
<sequence length="258" mass="26404">MQAFVGAGGPPGAPQAAFDGKKYLIGGNWKCNGTKASTAALVKTLNEAGPIPARTPACHGDIAVAAQDCSATGDGAYTGELSAGMLADFGVKWVIVGHSERRTNQKESSALVATKTKAALDAGLSVMVCVGETLEEREAGKIDAVVLDDHMGALKGKFSDAEWAKIAIAYEPVWAIGTGKTATPDQAQEVHASIRKWLAANVNEAVAKATRIQYGGSMKGANAEGLLKQPDIDGGLIGGASLKAEFITGIAAVAAKPE</sequence>
<dbReference type="HAMAP" id="MF_00147_B">
    <property type="entry name" value="TIM_B"/>
    <property type="match status" value="1"/>
</dbReference>
<dbReference type="Pfam" id="PF00121">
    <property type="entry name" value="TIM"/>
    <property type="match status" value="1"/>
</dbReference>
<dbReference type="EC" id="5.3.1.1" evidence="4"/>
<keyword evidence="4" id="KW-0324">Glycolysis</keyword>
<comment type="catalytic activity">
    <reaction evidence="4">
        <text>D-glyceraldehyde 3-phosphate = dihydroxyacetone phosphate</text>
        <dbReference type="Rhea" id="RHEA:18585"/>
        <dbReference type="ChEBI" id="CHEBI:57642"/>
        <dbReference type="ChEBI" id="CHEBI:59776"/>
        <dbReference type="EC" id="5.3.1.1"/>
    </reaction>
</comment>
<dbReference type="InterPro" id="IPR013785">
    <property type="entry name" value="Aldolase_TIM"/>
</dbReference>
<dbReference type="InterPro" id="IPR000652">
    <property type="entry name" value="Triosephosphate_isomerase"/>
</dbReference>
<keyword evidence="3 4" id="KW-0413">Isomerase</keyword>
<dbReference type="Gene3D" id="3.20.20.70">
    <property type="entry name" value="Aldolase class I"/>
    <property type="match status" value="1"/>
</dbReference>
<dbReference type="PROSITE" id="PS51440">
    <property type="entry name" value="TIM_2"/>
    <property type="match status" value="1"/>
</dbReference>
<accession>A0ABR1G9L6</accession>
<dbReference type="SUPFAM" id="SSF51351">
    <property type="entry name" value="Triosephosphate isomerase (TIM)"/>
    <property type="match status" value="1"/>
</dbReference>
<dbReference type="Proteomes" id="UP001363151">
    <property type="component" value="Unassembled WGS sequence"/>
</dbReference>
<protein>
    <recommendedName>
        <fullName evidence="4">Triosephosphate isomerase</fullName>
        <ecNumber evidence="4">5.3.1.1</ecNumber>
    </recommendedName>
</protein>
<keyword evidence="6" id="KW-1185">Reference proteome</keyword>
<comment type="subunit">
    <text evidence="2">Homodimer.</text>
</comment>
<dbReference type="InterPro" id="IPR020861">
    <property type="entry name" value="Triosephosphate_isomerase_AS"/>
</dbReference>
<reference evidence="5 6" key="1">
    <citation type="submission" date="2024-03" db="EMBL/GenBank/DDBJ databases">
        <title>Aureococcus anophagefferens CCMP1851 and Kratosvirus quantuckense: Draft genome of a second virus-susceptible host strain in the model system.</title>
        <authorList>
            <person name="Chase E."/>
            <person name="Truchon A.R."/>
            <person name="Schepens W."/>
            <person name="Wilhelm S.W."/>
        </authorList>
    </citation>
    <scope>NUCLEOTIDE SEQUENCE [LARGE SCALE GENOMIC DNA]</scope>
    <source>
        <strain evidence="5 6">CCMP1851</strain>
    </source>
</reference>
<gene>
    <name evidence="5" type="primary">TPI2</name>
    <name evidence="5" type="ORF">SO694_00006051</name>
</gene>
<name>A0ABR1G9L6_AURAN</name>
<comment type="pathway">
    <text evidence="4">Carbohydrate biosynthesis; gluconeogenesis.</text>
</comment>